<dbReference type="Pfam" id="PF06750">
    <property type="entry name" value="A24_N_bact"/>
    <property type="match status" value="1"/>
</dbReference>
<evidence type="ECO:0000256" key="3">
    <source>
        <dbReference type="ARBA" id="ARBA00022475"/>
    </source>
</evidence>
<evidence type="ECO:0000259" key="20">
    <source>
        <dbReference type="Pfam" id="PF01478"/>
    </source>
</evidence>
<evidence type="ECO:0000256" key="16">
    <source>
        <dbReference type="ARBA" id="ARBA00071870"/>
    </source>
</evidence>
<sequence length="277" mass="30416">MDIAIILAVVFGLLIGSFLNVVIYRIPLILENMWNREAKLQLGMEVGEEPIFNLMVPPSRCGNCGSPVRPWQNVPIISWLILRGKCHTCKTPISIRYPLVELLTSVLFGVMAWQYGATIITVGACLFTAFVVALTFIDADTQLLPDQLTLPLIWLGLLFNLITGFIPLEQSVIGAVVGYMSLWTLFHVFKLLTGKEGMGYGDFKMLSAIGAWLGASILPIVVFAAALVGIIAFYAKRLSQGQPMAFGPCLAVAGWFVFLFYSSAGQALTWWLTKSGF</sequence>
<evidence type="ECO:0000256" key="6">
    <source>
        <dbReference type="ARBA" id="ARBA00022670"/>
    </source>
</evidence>
<dbReference type="AlphaFoldDB" id="A0A238TE22"/>
<dbReference type="EC" id="2.1.1.-" evidence="18"/>
<dbReference type="InterPro" id="IPR050882">
    <property type="entry name" value="Prepilin_peptidase/N-MTase"/>
</dbReference>
<evidence type="ECO:0000256" key="10">
    <source>
        <dbReference type="ARBA" id="ARBA00022801"/>
    </source>
</evidence>
<dbReference type="GO" id="GO:0005886">
    <property type="term" value="C:plasma membrane"/>
    <property type="evidence" value="ECO:0007669"/>
    <property type="project" value="UniProtKB-SubCell"/>
</dbReference>
<dbReference type="Proteomes" id="UP000215450">
    <property type="component" value="Unassembled WGS sequence"/>
</dbReference>
<dbReference type="Pfam" id="PF01478">
    <property type="entry name" value="Peptidase_A24"/>
    <property type="match status" value="1"/>
</dbReference>
<dbReference type="GO" id="GO:0004190">
    <property type="term" value="F:aspartic-type endopeptidase activity"/>
    <property type="evidence" value="ECO:0007669"/>
    <property type="project" value="UniProtKB-EC"/>
</dbReference>
<proteinExistence type="inferred from homology"/>
<feature type="domain" description="Prepilin type IV endopeptidase peptidase" evidence="20">
    <location>
        <begin position="125"/>
        <end position="232"/>
    </location>
</feature>
<dbReference type="PANTHER" id="PTHR30487">
    <property type="entry name" value="TYPE 4 PREPILIN-LIKE PROTEINS LEADER PEPTIDE-PROCESSING ENZYME"/>
    <property type="match status" value="1"/>
</dbReference>
<keyword evidence="11 19" id="KW-1133">Transmembrane helix</keyword>
<feature type="transmembrane region" description="Helical" evidence="19">
    <location>
        <begin position="119"/>
        <end position="137"/>
    </location>
</feature>
<dbReference type="GO" id="GO:0006465">
    <property type="term" value="P:signal peptide processing"/>
    <property type="evidence" value="ECO:0007669"/>
    <property type="project" value="TreeGrafter"/>
</dbReference>
<dbReference type="EMBL" id="FXUV01000025">
    <property type="protein sequence ID" value="SMQ12566.1"/>
    <property type="molecule type" value="Genomic_DNA"/>
</dbReference>
<evidence type="ECO:0000256" key="13">
    <source>
        <dbReference type="ARBA" id="ARBA00023268"/>
    </source>
</evidence>
<dbReference type="GO" id="GO:0032259">
    <property type="term" value="P:methylation"/>
    <property type="evidence" value="ECO:0007669"/>
    <property type="project" value="UniProtKB-KW"/>
</dbReference>
<evidence type="ECO:0000256" key="12">
    <source>
        <dbReference type="ARBA" id="ARBA00023136"/>
    </source>
</evidence>
<protein>
    <recommendedName>
        <fullName evidence="16 18">Prepilin leader peptidase/N-methyltransferase</fullName>
        <ecNumber evidence="18">2.1.1.-</ecNumber>
        <ecNumber evidence="15 18">3.4.23.43</ecNumber>
    </recommendedName>
</protein>
<feature type="transmembrane region" description="Helical" evidence="19">
    <location>
        <begin position="149"/>
        <end position="166"/>
    </location>
</feature>
<evidence type="ECO:0000313" key="24">
    <source>
        <dbReference type="Proteomes" id="UP000215450"/>
    </source>
</evidence>
<dbReference type="GO" id="GO:0008168">
    <property type="term" value="F:methyltransferase activity"/>
    <property type="evidence" value="ECO:0007669"/>
    <property type="project" value="UniProtKB-KW"/>
</dbReference>
<feature type="transmembrane region" description="Helical" evidence="19">
    <location>
        <begin position="245"/>
        <end position="272"/>
    </location>
</feature>
<keyword evidence="5 18" id="KW-0489">Methyltransferase</keyword>
<evidence type="ECO:0000256" key="18">
    <source>
        <dbReference type="RuleBase" id="RU003794"/>
    </source>
</evidence>
<comment type="similarity">
    <text evidence="2 17">Belongs to the peptidase A24 family.</text>
</comment>
<keyword evidence="10 18" id="KW-0378">Hydrolase</keyword>
<evidence type="ECO:0000313" key="22">
    <source>
        <dbReference type="EMBL" id="SMQ12566.1"/>
    </source>
</evidence>
<evidence type="ECO:0000256" key="17">
    <source>
        <dbReference type="RuleBase" id="RU003793"/>
    </source>
</evidence>
<keyword evidence="9 18" id="KW-0812">Transmembrane</keyword>
<dbReference type="FunFam" id="1.20.120.1220:FF:000001">
    <property type="entry name" value="Type 4 prepilin-like proteins leader peptide-processing enzyme"/>
    <property type="match status" value="1"/>
</dbReference>
<feature type="transmembrane region" description="Helical" evidence="19">
    <location>
        <begin position="172"/>
        <end position="193"/>
    </location>
</feature>
<dbReference type="InterPro" id="IPR010627">
    <property type="entry name" value="Prepilin_pept_A24_N"/>
</dbReference>
<evidence type="ECO:0000256" key="19">
    <source>
        <dbReference type="SAM" id="Phobius"/>
    </source>
</evidence>
<evidence type="ECO:0000256" key="7">
    <source>
        <dbReference type="ARBA" id="ARBA00022679"/>
    </source>
</evidence>
<evidence type="ECO:0000256" key="5">
    <source>
        <dbReference type="ARBA" id="ARBA00022603"/>
    </source>
</evidence>
<evidence type="ECO:0000256" key="4">
    <source>
        <dbReference type="ARBA" id="ARBA00022519"/>
    </source>
</evidence>
<evidence type="ECO:0000256" key="14">
    <source>
        <dbReference type="ARBA" id="ARBA00050401"/>
    </source>
</evidence>
<comment type="subcellular location">
    <subcellularLocation>
        <location evidence="1">Cell inner membrane</location>
        <topology evidence="1">Multi-pass membrane protein</topology>
    </subcellularLocation>
    <subcellularLocation>
        <location evidence="18">Cell membrane</location>
        <topology evidence="18">Multi-pass membrane protein</topology>
    </subcellularLocation>
</comment>
<reference evidence="22" key="1">
    <citation type="submission" date="2017-05" db="EMBL/GenBank/DDBJ databases">
        <authorList>
            <person name="Song R."/>
            <person name="Chenine A.L."/>
            <person name="Ruprecht R.M."/>
        </authorList>
    </citation>
    <scope>NUCLEOTIDE SEQUENCE</scope>
    <source>
        <strain evidence="22">Kingella_eburonensis</strain>
    </source>
</reference>
<evidence type="ECO:0000259" key="21">
    <source>
        <dbReference type="Pfam" id="PF06750"/>
    </source>
</evidence>
<evidence type="ECO:0000256" key="11">
    <source>
        <dbReference type="ARBA" id="ARBA00022989"/>
    </source>
</evidence>
<keyword evidence="3" id="KW-1003">Cell membrane</keyword>
<dbReference type="OrthoDB" id="9789291at2"/>
<keyword evidence="6 18" id="KW-0645">Protease</keyword>
<dbReference type="InterPro" id="IPR000045">
    <property type="entry name" value="Prepilin_IV_endopep_pep"/>
</dbReference>
<feature type="transmembrane region" description="Helical" evidence="19">
    <location>
        <begin position="205"/>
        <end position="233"/>
    </location>
</feature>
<evidence type="ECO:0000313" key="23">
    <source>
        <dbReference type="EMBL" id="SNB70805.1"/>
    </source>
</evidence>
<keyword evidence="7 18" id="KW-0808">Transferase</keyword>
<dbReference type="PANTHER" id="PTHR30487:SF0">
    <property type="entry name" value="PREPILIN LEADER PEPTIDASE_N-METHYLTRANSFERASE-RELATED"/>
    <property type="match status" value="1"/>
</dbReference>
<keyword evidence="13 18" id="KW-0511">Multifunctional enzyme</keyword>
<evidence type="ECO:0000256" key="8">
    <source>
        <dbReference type="ARBA" id="ARBA00022691"/>
    </source>
</evidence>
<evidence type="ECO:0000256" key="15">
    <source>
        <dbReference type="ARBA" id="ARBA00067082"/>
    </source>
</evidence>
<dbReference type="STRING" id="1522312.GCA_900177895_00639"/>
<gene>
    <name evidence="23" type="primary">outO</name>
    <name evidence="23" type="ORF">KEBURONENSIS_01390</name>
    <name evidence="22" type="ORF">KEBURONENSIS_01467</name>
</gene>
<keyword evidence="8" id="KW-0949">S-adenosyl-L-methionine</keyword>
<keyword evidence="4" id="KW-0997">Cell inner membrane</keyword>
<accession>A0A238TE22</accession>
<dbReference type="PRINTS" id="PR00864">
    <property type="entry name" value="PREPILNPTASE"/>
</dbReference>
<keyword evidence="24" id="KW-1185">Reference proteome</keyword>
<comment type="function">
    <text evidence="18">Plays an essential role in type IV pili and type II pseudopili formation by proteolytically removing the leader sequence from substrate proteins and subsequently monomethylating the alpha-amino group of the newly exposed N-terminal phenylalanine.</text>
</comment>
<dbReference type="Gene3D" id="1.20.120.1220">
    <property type="match status" value="1"/>
</dbReference>
<reference evidence="23 24" key="2">
    <citation type="submission" date="2017-06" db="EMBL/GenBank/DDBJ databases">
        <authorList>
            <person name="Kim H.J."/>
            <person name="Triplett B.A."/>
        </authorList>
    </citation>
    <scope>NUCLEOTIDE SEQUENCE [LARGE SCALE GENOMIC DNA]</scope>
    <source>
        <strain evidence="23">Kingella_eburonensis</strain>
    </source>
</reference>
<dbReference type="EC" id="3.4.23.43" evidence="15 18"/>
<dbReference type="RefSeq" id="WP_095062735.1">
    <property type="nucleotide sequence ID" value="NZ_FXUV02000027.1"/>
</dbReference>
<dbReference type="EMBL" id="FXUV02000027">
    <property type="protein sequence ID" value="SNB70805.1"/>
    <property type="molecule type" value="Genomic_DNA"/>
</dbReference>
<comment type="catalytic activity">
    <reaction evidence="14 18">
        <text>Typically cleaves a -Gly-|-Phe- bond to release an N-terminal, basic peptide of 5-8 residues from type IV prepilin, and then N-methylates the new N-terminal amino group, the methyl donor being S-adenosyl-L-methionine.</text>
        <dbReference type="EC" id="3.4.23.43"/>
    </reaction>
</comment>
<keyword evidence="12 19" id="KW-0472">Membrane</keyword>
<feature type="domain" description="Prepilin peptidase A24 N-terminal" evidence="21">
    <location>
        <begin position="10"/>
        <end position="115"/>
    </location>
</feature>
<evidence type="ECO:0000256" key="2">
    <source>
        <dbReference type="ARBA" id="ARBA00005801"/>
    </source>
</evidence>
<evidence type="ECO:0000256" key="1">
    <source>
        <dbReference type="ARBA" id="ARBA00004429"/>
    </source>
</evidence>
<name>A0A238TE22_9NEIS</name>
<evidence type="ECO:0000256" key="9">
    <source>
        <dbReference type="ARBA" id="ARBA00022692"/>
    </source>
</evidence>
<dbReference type="InterPro" id="IPR014032">
    <property type="entry name" value="Peptidase_A24A_bac"/>
</dbReference>
<feature type="transmembrane region" description="Helical" evidence="19">
    <location>
        <begin position="6"/>
        <end position="26"/>
    </location>
</feature>
<organism evidence="23 24">
    <name type="scientific">Kingella negevensis</name>
    <dbReference type="NCBI Taxonomy" id="1522312"/>
    <lineage>
        <taxon>Bacteria</taxon>
        <taxon>Pseudomonadati</taxon>
        <taxon>Pseudomonadota</taxon>
        <taxon>Betaproteobacteria</taxon>
        <taxon>Neisseriales</taxon>
        <taxon>Neisseriaceae</taxon>
        <taxon>Kingella</taxon>
    </lineage>
</organism>